<comment type="caution">
    <text evidence="9">The sequence shown here is derived from an EMBL/GenBank/DDBJ whole genome shotgun (WGS) entry which is preliminary data.</text>
</comment>
<feature type="region of interest" description="Disordered" evidence="7">
    <location>
        <begin position="1"/>
        <end position="27"/>
    </location>
</feature>
<dbReference type="GO" id="GO:0003677">
    <property type="term" value="F:DNA binding"/>
    <property type="evidence" value="ECO:0007669"/>
    <property type="project" value="UniProtKB-KW"/>
</dbReference>
<evidence type="ECO:0000256" key="4">
    <source>
        <dbReference type="ARBA" id="ARBA00023125"/>
    </source>
</evidence>
<dbReference type="GO" id="GO:0000981">
    <property type="term" value="F:DNA-binding transcription factor activity, RNA polymerase II-specific"/>
    <property type="evidence" value="ECO:0007669"/>
    <property type="project" value="InterPro"/>
</dbReference>
<dbReference type="Proteomes" id="UP000283269">
    <property type="component" value="Unassembled WGS sequence"/>
</dbReference>
<dbReference type="PANTHER" id="PTHR47659:SF7">
    <property type="entry name" value="FUNGAL TRANSCRIPTIONAL REGULATORY PROTEIN, N-TERMINAL DOMAIN-CONTAINING PROTEIN"/>
    <property type="match status" value="1"/>
</dbReference>
<evidence type="ECO:0000256" key="7">
    <source>
        <dbReference type="SAM" id="MobiDB-lite"/>
    </source>
</evidence>
<organism evidence="9 10">
    <name type="scientific">Psilocybe cyanescens</name>
    <dbReference type="NCBI Taxonomy" id="93625"/>
    <lineage>
        <taxon>Eukaryota</taxon>
        <taxon>Fungi</taxon>
        <taxon>Dikarya</taxon>
        <taxon>Basidiomycota</taxon>
        <taxon>Agaricomycotina</taxon>
        <taxon>Agaricomycetes</taxon>
        <taxon>Agaricomycetidae</taxon>
        <taxon>Agaricales</taxon>
        <taxon>Agaricineae</taxon>
        <taxon>Strophariaceae</taxon>
        <taxon>Psilocybe</taxon>
    </lineage>
</organism>
<dbReference type="STRING" id="93625.A0A409WI01"/>
<dbReference type="PROSITE" id="PS50048">
    <property type="entry name" value="ZN2_CY6_FUNGAL_2"/>
    <property type="match status" value="1"/>
</dbReference>
<evidence type="ECO:0000313" key="9">
    <source>
        <dbReference type="EMBL" id="PPQ78156.1"/>
    </source>
</evidence>
<evidence type="ECO:0000256" key="6">
    <source>
        <dbReference type="ARBA" id="ARBA00023242"/>
    </source>
</evidence>
<dbReference type="InterPro" id="IPR050335">
    <property type="entry name" value="ERT1_acuK_gluconeogen_tf"/>
</dbReference>
<dbReference type="EMBL" id="NHYD01003425">
    <property type="protein sequence ID" value="PPQ78156.1"/>
    <property type="molecule type" value="Genomic_DNA"/>
</dbReference>
<protein>
    <recommendedName>
        <fullName evidence="8">Zn(2)-C6 fungal-type domain-containing protein</fullName>
    </recommendedName>
</protein>
<dbReference type="InterPro" id="IPR001138">
    <property type="entry name" value="Zn2Cys6_DnaBD"/>
</dbReference>
<evidence type="ECO:0000256" key="1">
    <source>
        <dbReference type="ARBA" id="ARBA00022723"/>
    </source>
</evidence>
<dbReference type="AlphaFoldDB" id="A0A409WI01"/>
<reference evidence="9 10" key="1">
    <citation type="journal article" date="2018" name="Evol. Lett.">
        <title>Horizontal gene cluster transfer increased hallucinogenic mushroom diversity.</title>
        <authorList>
            <person name="Reynolds H.T."/>
            <person name="Vijayakumar V."/>
            <person name="Gluck-Thaler E."/>
            <person name="Korotkin H.B."/>
            <person name="Matheny P.B."/>
            <person name="Slot J.C."/>
        </authorList>
    </citation>
    <scope>NUCLEOTIDE SEQUENCE [LARGE SCALE GENOMIC DNA]</scope>
    <source>
        <strain evidence="9 10">2631</strain>
    </source>
</reference>
<sequence>MPSAVDKSIDGEDSLEPPSQHLSSAPETVSAVTMHVYSFPNALLPAQHLRPKRRQVKNACTHCQKACKKCDDARPCLRCVKYGYSEECVDSQRKERKKGVKRGPYKKRDEKGRAIDLNDIPPQAMAGSHNSMPPGTLAHPGPYVPVPGFPGFYSQYPPLVSKPGDALPLYSTTPYFVATGVPTHTIQSRTPAIPDTANQAYTTHGLYQPVGPPAQYHPQCSVTGPHGADVAHQYLVYPGTLYPKLSPETIIDGNVRIEGEEGNVKDVGAST</sequence>
<dbReference type="GO" id="GO:0008270">
    <property type="term" value="F:zinc ion binding"/>
    <property type="evidence" value="ECO:0007669"/>
    <property type="project" value="InterPro"/>
</dbReference>
<keyword evidence="5" id="KW-0804">Transcription</keyword>
<keyword evidence="3" id="KW-0805">Transcription regulation</keyword>
<gene>
    <name evidence="9" type="ORF">CVT25_015489</name>
</gene>
<keyword evidence="10" id="KW-1185">Reference proteome</keyword>
<name>A0A409WI01_PSICY</name>
<dbReference type="SMART" id="SM00066">
    <property type="entry name" value="GAL4"/>
    <property type="match status" value="1"/>
</dbReference>
<evidence type="ECO:0000256" key="5">
    <source>
        <dbReference type="ARBA" id="ARBA00023163"/>
    </source>
</evidence>
<evidence type="ECO:0000256" key="3">
    <source>
        <dbReference type="ARBA" id="ARBA00023015"/>
    </source>
</evidence>
<feature type="domain" description="Zn(2)-C6 fungal-type" evidence="8">
    <location>
        <begin position="59"/>
        <end position="90"/>
    </location>
</feature>
<keyword evidence="4" id="KW-0238">DNA-binding</keyword>
<accession>A0A409WI01</accession>
<evidence type="ECO:0000256" key="2">
    <source>
        <dbReference type="ARBA" id="ARBA00022833"/>
    </source>
</evidence>
<proteinExistence type="predicted"/>
<dbReference type="InParanoid" id="A0A409WI01"/>
<dbReference type="CDD" id="cd00067">
    <property type="entry name" value="GAL4"/>
    <property type="match status" value="1"/>
</dbReference>
<keyword evidence="2" id="KW-0862">Zinc</keyword>
<dbReference type="OrthoDB" id="5575144at2759"/>
<keyword evidence="1" id="KW-0479">Metal-binding</keyword>
<keyword evidence="6" id="KW-0539">Nucleus</keyword>
<dbReference type="PANTHER" id="PTHR47659">
    <property type="entry name" value="ZN(II)2CYS6 TRANSCRIPTION FACTOR (EUROFUNG)-RELATED"/>
    <property type="match status" value="1"/>
</dbReference>
<evidence type="ECO:0000313" key="10">
    <source>
        <dbReference type="Proteomes" id="UP000283269"/>
    </source>
</evidence>
<evidence type="ECO:0000259" key="8">
    <source>
        <dbReference type="PROSITE" id="PS50048"/>
    </source>
</evidence>